<evidence type="ECO:0000256" key="2">
    <source>
        <dbReference type="ARBA" id="ARBA00022729"/>
    </source>
</evidence>
<evidence type="ECO:0000256" key="4">
    <source>
        <dbReference type="ARBA" id="ARBA00022963"/>
    </source>
</evidence>
<accession>A0A8J6E2M4</accession>
<dbReference type="PANTHER" id="PTHR12370:SF3">
    <property type="entry name" value="PHOSPHOLIPASE B-LIKE 2-RELATED"/>
    <property type="match status" value="1"/>
</dbReference>
<keyword evidence="5 7" id="KW-0443">Lipid metabolism</keyword>
<dbReference type="Pfam" id="PF04916">
    <property type="entry name" value="Phospholip_B"/>
    <property type="match status" value="1"/>
</dbReference>
<sequence>MTKGAPRMLLFLLLALFAVVGAEVVPGSVIMQSGSLVFQNKEDAKAIASGNFEDVMNSTGWSYLHVTTNGDYKDGYQAIAAGYLEGYLTADLLEAQWHNYHDHFVADFTDKQVPDAVITFFTDHYSYMVQQTQMKSYSDDYWYQVMLRLKELQGMTDGYNAAGKKTQLSVIDMLMMTSEGDCYEIVPAVMQAAEKDTRLSIPDFQAFDIEAERHFHFRTHCSALIKLSGNEVAAGHTTWTQMSEMVRVYKSFEYNFSTGKAKYSFSSKPGMLFSKDDYYTVETPAGHKMVVMETTNSIMNTTLYQFVKPQTLLTWMRVPLAIRMAATPQQWFEVFEKENSGTYCNQWMVLDTTMINADGTMQSGSFFVGEQIPGYVHYADMTAVLNEQGYWPSYNIPYFKDIYTVSGYPNAVAKKGDGYSYTKCPRARLFAEHQATATGAQGVFDLLRYNDPTDPVQNGSPAAAIASRYDLLPPTDPLHAAFGAIDAKTTDSSLLRTKSLETASLIQSGPTHNNGRPAFSWSGYVGQTYTHLGMPDAWNMTQVQSK</sequence>
<dbReference type="OrthoDB" id="443524at2759"/>
<feature type="signal peptide" evidence="7">
    <location>
        <begin position="1"/>
        <end position="22"/>
    </location>
</feature>
<dbReference type="EMBL" id="JAHDYR010000040">
    <property type="protein sequence ID" value="KAG9392077.1"/>
    <property type="molecule type" value="Genomic_DNA"/>
</dbReference>
<proteinExistence type="inferred from homology"/>
<keyword evidence="3 7" id="KW-0378">Hydrolase</keyword>
<feature type="chain" id="PRO_5035338137" description="Phospholipase B-like" evidence="7">
    <location>
        <begin position="23"/>
        <end position="546"/>
    </location>
</feature>
<evidence type="ECO:0000313" key="8">
    <source>
        <dbReference type="EMBL" id="KAG9392077.1"/>
    </source>
</evidence>
<comment type="function">
    <text evidence="7">Putative phospholipase.</text>
</comment>
<dbReference type="InterPro" id="IPR007000">
    <property type="entry name" value="PLipase_B-like"/>
</dbReference>
<evidence type="ECO:0000256" key="6">
    <source>
        <dbReference type="ARBA" id="ARBA00023180"/>
    </source>
</evidence>
<keyword evidence="2 7" id="KW-0732">Signal</keyword>
<dbReference type="PANTHER" id="PTHR12370">
    <property type="entry name" value="PHOSPHOLIPASE B-RELATED"/>
    <property type="match status" value="1"/>
</dbReference>
<dbReference type="GO" id="GO:0005576">
    <property type="term" value="C:extracellular region"/>
    <property type="evidence" value="ECO:0007669"/>
    <property type="project" value="TreeGrafter"/>
</dbReference>
<organism evidence="8 9">
    <name type="scientific">Carpediemonas membranifera</name>
    <dbReference type="NCBI Taxonomy" id="201153"/>
    <lineage>
        <taxon>Eukaryota</taxon>
        <taxon>Metamonada</taxon>
        <taxon>Carpediemonas-like organisms</taxon>
        <taxon>Carpediemonas</taxon>
    </lineage>
</organism>
<gene>
    <name evidence="8" type="ORF">J8273_6668</name>
</gene>
<evidence type="ECO:0000313" key="9">
    <source>
        <dbReference type="Proteomes" id="UP000717585"/>
    </source>
</evidence>
<keyword evidence="9" id="KW-1185">Reference proteome</keyword>
<dbReference type="GO" id="GO:0004620">
    <property type="term" value="F:phospholipase activity"/>
    <property type="evidence" value="ECO:0007669"/>
    <property type="project" value="InterPro"/>
</dbReference>
<evidence type="ECO:0000256" key="5">
    <source>
        <dbReference type="ARBA" id="ARBA00023098"/>
    </source>
</evidence>
<comment type="similarity">
    <text evidence="1 7">Belongs to the phospholipase B-like family.</text>
</comment>
<evidence type="ECO:0000256" key="1">
    <source>
        <dbReference type="ARBA" id="ARBA00007835"/>
    </source>
</evidence>
<evidence type="ECO:0000256" key="7">
    <source>
        <dbReference type="RuleBase" id="RU364138"/>
    </source>
</evidence>
<dbReference type="AlphaFoldDB" id="A0A8J6E2M4"/>
<evidence type="ECO:0000256" key="3">
    <source>
        <dbReference type="ARBA" id="ARBA00022801"/>
    </source>
</evidence>
<dbReference type="GO" id="GO:0009395">
    <property type="term" value="P:phospholipid catabolic process"/>
    <property type="evidence" value="ECO:0007669"/>
    <property type="project" value="TreeGrafter"/>
</dbReference>
<dbReference type="Proteomes" id="UP000717585">
    <property type="component" value="Unassembled WGS sequence"/>
</dbReference>
<name>A0A8J6E2M4_9EUKA</name>
<keyword evidence="4 7" id="KW-0442">Lipid degradation</keyword>
<dbReference type="EC" id="3.1.1.-" evidence="7"/>
<dbReference type="Gene3D" id="3.60.60.30">
    <property type="match status" value="1"/>
</dbReference>
<keyword evidence="6" id="KW-0325">Glycoprotein</keyword>
<protein>
    <recommendedName>
        <fullName evidence="7">Phospholipase B-like</fullName>
        <ecNumber evidence="7">3.1.1.-</ecNumber>
    </recommendedName>
</protein>
<comment type="caution">
    <text evidence="8">The sequence shown here is derived from an EMBL/GenBank/DDBJ whole genome shotgun (WGS) entry which is preliminary data.</text>
</comment>
<reference evidence="8" key="1">
    <citation type="submission" date="2021-05" db="EMBL/GenBank/DDBJ databases">
        <title>A free-living protist that lacks canonical eukaryotic 1 DNA replication and segregation systems.</title>
        <authorList>
            <person name="Salas-Leiva D.E."/>
            <person name="Tromer E.C."/>
            <person name="Curtis B.A."/>
            <person name="Jerlstrom-Hultqvist J."/>
            <person name="Kolisko M."/>
            <person name="Yi Z."/>
            <person name="Salas-Leiva J.S."/>
            <person name="Gallot-Lavallee L."/>
            <person name="Kops G.J.P.L."/>
            <person name="Archibald J.M."/>
            <person name="Simpson A.G.B."/>
            <person name="Roger A.J."/>
        </authorList>
    </citation>
    <scope>NUCLEOTIDE SEQUENCE</scope>
    <source>
        <strain evidence="8">BICM</strain>
    </source>
</reference>